<dbReference type="Proteomes" id="UP000196475">
    <property type="component" value="Unassembled WGS sequence"/>
</dbReference>
<dbReference type="PROSITE" id="PS51006">
    <property type="entry name" value="PABS_2"/>
    <property type="match status" value="1"/>
</dbReference>
<feature type="binding site" evidence="4">
    <location>
        <position position="119"/>
    </location>
    <ligand>
        <name>S-methyl-5'-thioadenosine</name>
        <dbReference type="ChEBI" id="CHEBI:17509"/>
    </ligand>
</feature>
<dbReference type="InterPro" id="IPR030374">
    <property type="entry name" value="PABS"/>
</dbReference>
<dbReference type="NCBIfam" id="NF002010">
    <property type="entry name" value="PRK00811.1"/>
    <property type="match status" value="1"/>
</dbReference>
<evidence type="ECO:0000259" key="8">
    <source>
        <dbReference type="PROSITE" id="PS51006"/>
    </source>
</evidence>
<comment type="pathway">
    <text evidence="4">Amine and polyamine biosynthesis; spermidine biosynthesis; spermidine from putrescine: step 1/1.</text>
</comment>
<evidence type="ECO:0000256" key="2">
    <source>
        <dbReference type="ARBA" id="ARBA00022679"/>
    </source>
</evidence>
<keyword evidence="4 7" id="KW-0745">Spermidine biosynthesis</keyword>
<feature type="binding site" evidence="4">
    <location>
        <position position="175"/>
    </location>
    <ligand>
        <name>S-methyl-5'-thioadenosine</name>
        <dbReference type="ChEBI" id="CHEBI:17509"/>
    </ligand>
</feature>
<evidence type="ECO:0000256" key="5">
    <source>
        <dbReference type="PROSITE-ProRule" id="PRU00354"/>
    </source>
</evidence>
<dbReference type="PROSITE" id="PS01330">
    <property type="entry name" value="PABS_1"/>
    <property type="match status" value="1"/>
</dbReference>
<dbReference type="InterPro" id="IPR035246">
    <property type="entry name" value="Spermidine_synt_N"/>
</dbReference>
<feature type="binding site" evidence="4">
    <location>
        <begin position="168"/>
        <end position="171"/>
    </location>
    <ligand>
        <name>spermidine</name>
        <dbReference type="ChEBI" id="CHEBI:57834"/>
    </ligand>
</feature>
<dbReference type="GO" id="GO:0004766">
    <property type="term" value="F:spermidine synthase activity"/>
    <property type="evidence" value="ECO:0007669"/>
    <property type="project" value="UniProtKB-UniRule"/>
</dbReference>
<dbReference type="SUPFAM" id="SSF53335">
    <property type="entry name" value="S-adenosyl-L-methionine-dependent methyltransferases"/>
    <property type="match status" value="1"/>
</dbReference>
<comment type="function">
    <text evidence="4">Catalyzes the irreversible transfer of a propylamine group from the amino donor S-adenosylmethioninamine (decarboxy-AdoMet) to putrescine (1,4-diaminobutane) to yield spermidine.</text>
</comment>
<evidence type="ECO:0000313" key="10">
    <source>
        <dbReference type="Proteomes" id="UP000196475"/>
    </source>
</evidence>
<sequence length="292" mass="33328">MNNHLPKGYVSENGQLWLVDEEELGFRASWKVNRLLHHEKTPFQEITVFENDAFGRVLALDGIPQTSSGDGFIYNEMIVHVPLTTHPNPRHVAIIGGGDGGAARETVKYPEVEQVTLVEIDERVVELSRQWLAEVFGRELNPRVKPAYRDGNQWIKEQEGQWDVIIVDSSDPVGPATVLFETPFYEQVYRALKEDGLMVCQSESPFFHAQVLKRITTSLRRLFPIVRTYLATIPTYPGGWWSFTLASKKWDPLTAELGRLQAQDTQYVNPDVFRAAFQLPTFVRRLLEETDG</sequence>
<comment type="similarity">
    <text evidence="1 4 6">Belongs to the spermidine/spermine synthase family.</text>
</comment>
<organism evidence="9 10">
    <name type="scientific">Bacillus thermozeamaize</name>
    <dbReference type="NCBI Taxonomy" id="230954"/>
    <lineage>
        <taxon>Bacteria</taxon>
        <taxon>Bacillati</taxon>
        <taxon>Bacillota</taxon>
        <taxon>Bacilli</taxon>
        <taxon>Bacillales</taxon>
        <taxon>Bacillaceae</taxon>
        <taxon>Bacillus</taxon>
    </lineage>
</organism>
<feature type="active site" description="Proton acceptor" evidence="4 5">
    <location>
        <position position="168"/>
    </location>
</feature>
<dbReference type="GO" id="GO:0008295">
    <property type="term" value="P:spermidine biosynthetic process"/>
    <property type="evidence" value="ECO:0007669"/>
    <property type="project" value="UniProtKB-UniRule"/>
</dbReference>
<dbReference type="PANTHER" id="PTHR11558">
    <property type="entry name" value="SPERMIDINE/SPERMINE SYNTHASE"/>
    <property type="match status" value="1"/>
</dbReference>
<keyword evidence="2 4" id="KW-0808">Transferase</keyword>
<dbReference type="PANTHER" id="PTHR11558:SF11">
    <property type="entry name" value="SPERMIDINE SYNTHASE"/>
    <property type="match status" value="1"/>
</dbReference>
<dbReference type="Pfam" id="PF17284">
    <property type="entry name" value="Spermine_synt_N"/>
    <property type="match status" value="1"/>
</dbReference>
<comment type="caution">
    <text evidence="9">The sequence shown here is derived from an EMBL/GenBank/DDBJ whole genome shotgun (WGS) entry which is preliminary data.</text>
</comment>
<comment type="subunit">
    <text evidence="4">Homodimer or homotetramer.</text>
</comment>
<feature type="binding site" evidence="4">
    <location>
        <position position="44"/>
    </location>
    <ligand>
        <name>S-methyl-5'-thioadenosine</name>
        <dbReference type="ChEBI" id="CHEBI:17509"/>
    </ligand>
</feature>
<comment type="catalytic activity">
    <reaction evidence="4 7">
        <text>S-adenosyl 3-(methylsulfanyl)propylamine + putrescine = S-methyl-5'-thioadenosine + spermidine + H(+)</text>
        <dbReference type="Rhea" id="RHEA:12721"/>
        <dbReference type="ChEBI" id="CHEBI:15378"/>
        <dbReference type="ChEBI" id="CHEBI:17509"/>
        <dbReference type="ChEBI" id="CHEBI:57443"/>
        <dbReference type="ChEBI" id="CHEBI:57834"/>
        <dbReference type="ChEBI" id="CHEBI:326268"/>
        <dbReference type="EC" id="2.5.1.16"/>
    </reaction>
</comment>
<name>A0A1Y3Q2J5_9BACI</name>
<dbReference type="Gene3D" id="3.40.50.150">
    <property type="entry name" value="Vaccinia Virus protein VP39"/>
    <property type="match status" value="1"/>
</dbReference>
<dbReference type="InterPro" id="IPR029063">
    <property type="entry name" value="SAM-dependent_MTases_sf"/>
</dbReference>
<dbReference type="InterPro" id="IPR001045">
    <property type="entry name" value="Spermi_synthase"/>
</dbReference>
<evidence type="ECO:0000256" key="4">
    <source>
        <dbReference type="HAMAP-Rule" id="MF_00198"/>
    </source>
</evidence>
<dbReference type="EMBL" id="LZRT01000010">
    <property type="protein sequence ID" value="OUM90769.1"/>
    <property type="molecule type" value="Genomic_DNA"/>
</dbReference>
<feature type="binding site" evidence="4">
    <location>
        <position position="99"/>
    </location>
    <ligand>
        <name>spermidine</name>
        <dbReference type="ChEBI" id="CHEBI:57834"/>
    </ligand>
</feature>
<evidence type="ECO:0000256" key="7">
    <source>
        <dbReference type="RuleBase" id="RU003837"/>
    </source>
</evidence>
<evidence type="ECO:0000256" key="1">
    <source>
        <dbReference type="ARBA" id="ARBA00007867"/>
    </source>
</evidence>
<dbReference type="EC" id="2.5.1.16" evidence="4"/>
<comment type="caution">
    <text evidence="4">Lacks conserved residue(s) required for the propagation of feature annotation.</text>
</comment>
<proteinExistence type="inferred from homology"/>
<reference evidence="10" key="1">
    <citation type="submission" date="2016-06" db="EMBL/GenBank/DDBJ databases">
        <authorList>
            <person name="Nascimento L."/>
            <person name="Pereira R.V."/>
            <person name="Martins L.F."/>
            <person name="Quaggio R.B."/>
            <person name="Silva A.M."/>
            <person name="Setubal J.C."/>
        </authorList>
    </citation>
    <scope>NUCLEOTIDE SEQUENCE [LARGE SCALE GENOMIC DNA]</scope>
</reference>
<dbReference type="GO" id="GO:0005829">
    <property type="term" value="C:cytosol"/>
    <property type="evidence" value="ECO:0007669"/>
    <property type="project" value="TreeGrafter"/>
</dbReference>
<dbReference type="InterPro" id="IPR030373">
    <property type="entry name" value="PABS_CS"/>
</dbReference>
<feature type="domain" description="PABS" evidence="8">
    <location>
        <begin position="15"/>
        <end position="248"/>
    </location>
</feature>
<dbReference type="NCBIfam" id="TIGR00417">
    <property type="entry name" value="speE"/>
    <property type="match status" value="1"/>
</dbReference>
<dbReference type="UniPathway" id="UPA00248">
    <property type="reaction ID" value="UER00314"/>
</dbReference>
<accession>A0A1Y3Q2J5</accession>
<dbReference type="Pfam" id="PF01564">
    <property type="entry name" value="Spermine_synth"/>
    <property type="match status" value="1"/>
</dbReference>
<dbReference type="HAMAP" id="MF_00198">
    <property type="entry name" value="Spermidine_synth"/>
    <property type="match status" value="1"/>
</dbReference>
<dbReference type="AlphaFoldDB" id="A0A1Y3Q2J5"/>
<evidence type="ECO:0000256" key="6">
    <source>
        <dbReference type="RuleBase" id="RU003836"/>
    </source>
</evidence>
<protein>
    <recommendedName>
        <fullName evidence="4">Polyamine aminopropyltransferase</fullName>
    </recommendedName>
    <alternativeName>
        <fullName evidence="4">Putrescine aminopropyltransferase</fullName>
        <shortName evidence="4">PAPT</shortName>
    </alternativeName>
    <alternativeName>
        <fullName evidence="4">Spermidine synthase</fullName>
        <shortName evidence="4">SPDS</shortName>
        <shortName evidence="4">SPDSY</shortName>
        <ecNumber evidence="4">2.5.1.16</ecNumber>
    </alternativeName>
</protein>
<feature type="binding site" evidence="4">
    <location>
        <begin position="150"/>
        <end position="151"/>
    </location>
    <ligand>
        <name>S-methyl-5'-thioadenosine</name>
        <dbReference type="ChEBI" id="CHEBI:17509"/>
    </ligand>
</feature>
<dbReference type="InterPro" id="IPR037163">
    <property type="entry name" value="Spermidine_synt_N_sf"/>
</dbReference>
<evidence type="ECO:0000256" key="3">
    <source>
        <dbReference type="ARBA" id="ARBA00023115"/>
    </source>
</evidence>
<dbReference type="Gene3D" id="2.30.140.10">
    <property type="entry name" value="Spermidine synthase, tetramerisation domain"/>
    <property type="match status" value="1"/>
</dbReference>
<dbReference type="CDD" id="cd02440">
    <property type="entry name" value="AdoMet_MTases"/>
    <property type="match status" value="1"/>
</dbReference>
<keyword evidence="3 4" id="KW-0620">Polyamine biosynthesis</keyword>
<gene>
    <name evidence="4" type="primary">speE</name>
    <name evidence="9" type="ORF">BAA01_07260</name>
</gene>
<evidence type="ECO:0000313" key="9">
    <source>
        <dbReference type="EMBL" id="OUM90769.1"/>
    </source>
</evidence>